<dbReference type="RefSeq" id="WP_083501350.1">
    <property type="nucleotide sequence ID" value="NZ_CAAAIL010000019.1"/>
</dbReference>
<organism evidence="7 9">
    <name type="scientific">Legionella quateirensis</name>
    <dbReference type="NCBI Taxonomy" id="45072"/>
    <lineage>
        <taxon>Bacteria</taxon>
        <taxon>Pseudomonadati</taxon>
        <taxon>Pseudomonadota</taxon>
        <taxon>Gammaproteobacteria</taxon>
        <taxon>Legionellales</taxon>
        <taxon>Legionellaceae</taxon>
        <taxon>Legionella</taxon>
    </lineage>
</organism>
<evidence type="ECO:0000313" key="8">
    <source>
        <dbReference type="Proteomes" id="UP000054639"/>
    </source>
</evidence>
<dbReference type="EMBL" id="LNYR01000041">
    <property type="protein sequence ID" value="KTD44637.1"/>
    <property type="molecule type" value="Genomic_DNA"/>
</dbReference>
<feature type="chain" id="PRO_5016780874" evidence="4">
    <location>
        <begin position="22"/>
        <end position="160"/>
    </location>
</feature>
<dbReference type="Pfam" id="PF08534">
    <property type="entry name" value="Redoxin"/>
    <property type="match status" value="1"/>
</dbReference>
<gene>
    <name evidence="7" type="primary">trxA_1</name>
    <name evidence="6" type="synonym">ccmG_2</name>
    <name evidence="6" type="ORF">Lqua_2804</name>
    <name evidence="7" type="ORF">NCTC12376_00638</name>
</gene>
<sequence>MKKYGCFLFVTMAFVSNLLFAVGVGGSVPNITLPLVSNSSAKVNVAGINSKYVLIDFWASWCAPCRVSMSTLSKLSNSLGSKGFKVIGISLDKDPALAKQFLKKYPASFTQLLDTQGISAQQFGLPKVPTSYLIGPNKKVIGIFPGYNEANLKAIRELVK</sequence>
<comment type="subcellular location">
    <subcellularLocation>
        <location evidence="1">Cell envelope</location>
    </subcellularLocation>
</comment>
<proteinExistence type="predicted"/>
<reference evidence="6 8" key="1">
    <citation type="submission" date="2015-11" db="EMBL/GenBank/DDBJ databases">
        <title>Genomic analysis of 38 Legionella species identifies large and diverse effector repertoires.</title>
        <authorList>
            <person name="Burstein D."/>
            <person name="Amaro F."/>
            <person name="Zusman T."/>
            <person name="Lifshitz Z."/>
            <person name="Cohen O."/>
            <person name="Gilbert J.A."/>
            <person name="Pupko T."/>
            <person name="Shuman H.A."/>
            <person name="Segal G."/>
        </authorList>
    </citation>
    <scope>NUCLEOTIDE SEQUENCE [LARGE SCALE GENOMIC DNA]</scope>
    <source>
        <strain evidence="6 8">ATCC 49507</strain>
    </source>
</reference>
<evidence type="ECO:0000256" key="4">
    <source>
        <dbReference type="SAM" id="SignalP"/>
    </source>
</evidence>
<dbReference type="OrthoDB" id="9799347at2"/>
<dbReference type="InterPro" id="IPR050553">
    <property type="entry name" value="Thioredoxin_ResA/DsbE_sf"/>
</dbReference>
<dbReference type="Proteomes" id="UP000254230">
    <property type="component" value="Unassembled WGS sequence"/>
</dbReference>
<dbReference type="CDD" id="cd02966">
    <property type="entry name" value="TlpA_like_family"/>
    <property type="match status" value="1"/>
</dbReference>
<dbReference type="Proteomes" id="UP000054639">
    <property type="component" value="Unassembled WGS sequence"/>
</dbReference>
<evidence type="ECO:0000256" key="3">
    <source>
        <dbReference type="ARBA" id="ARBA00023284"/>
    </source>
</evidence>
<evidence type="ECO:0000313" key="7">
    <source>
        <dbReference type="EMBL" id="STY16845.1"/>
    </source>
</evidence>
<keyword evidence="2" id="KW-0201">Cytochrome c-type biogenesis</keyword>
<dbReference type="InterPro" id="IPR036249">
    <property type="entry name" value="Thioredoxin-like_sf"/>
</dbReference>
<feature type="domain" description="Thioredoxin" evidence="5">
    <location>
        <begin position="22"/>
        <end position="160"/>
    </location>
</feature>
<evidence type="ECO:0000259" key="5">
    <source>
        <dbReference type="PROSITE" id="PS51352"/>
    </source>
</evidence>
<dbReference type="InterPro" id="IPR017937">
    <property type="entry name" value="Thioredoxin_CS"/>
</dbReference>
<evidence type="ECO:0000313" key="9">
    <source>
        <dbReference type="Proteomes" id="UP000254230"/>
    </source>
</evidence>
<dbReference type="GO" id="GO:0015036">
    <property type="term" value="F:disulfide oxidoreductase activity"/>
    <property type="evidence" value="ECO:0007669"/>
    <property type="project" value="UniProtKB-ARBA"/>
</dbReference>
<dbReference type="STRING" id="45072.Lqua_2804"/>
<dbReference type="GO" id="GO:0030313">
    <property type="term" value="C:cell envelope"/>
    <property type="evidence" value="ECO:0007669"/>
    <property type="project" value="UniProtKB-SubCell"/>
</dbReference>
<dbReference type="PANTHER" id="PTHR42852">
    <property type="entry name" value="THIOL:DISULFIDE INTERCHANGE PROTEIN DSBE"/>
    <property type="match status" value="1"/>
</dbReference>
<keyword evidence="8" id="KW-1185">Reference proteome</keyword>
<reference evidence="7 9" key="2">
    <citation type="submission" date="2018-06" db="EMBL/GenBank/DDBJ databases">
        <authorList>
            <consortium name="Pathogen Informatics"/>
            <person name="Doyle S."/>
        </authorList>
    </citation>
    <scope>NUCLEOTIDE SEQUENCE [LARGE SCALE GENOMIC DNA]</scope>
    <source>
        <strain evidence="7 9">NCTC12376</strain>
    </source>
</reference>
<dbReference type="PANTHER" id="PTHR42852:SF18">
    <property type="entry name" value="CHROMOSOME UNDETERMINED SCAFFOLD_47, WHOLE GENOME SHOTGUN SEQUENCE"/>
    <property type="match status" value="1"/>
</dbReference>
<dbReference type="PROSITE" id="PS51352">
    <property type="entry name" value="THIOREDOXIN_2"/>
    <property type="match status" value="1"/>
</dbReference>
<evidence type="ECO:0000256" key="1">
    <source>
        <dbReference type="ARBA" id="ARBA00004196"/>
    </source>
</evidence>
<dbReference type="SUPFAM" id="SSF52833">
    <property type="entry name" value="Thioredoxin-like"/>
    <property type="match status" value="1"/>
</dbReference>
<evidence type="ECO:0000313" key="6">
    <source>
        <dbReference type="EMBL" id="KTD44637.1"/>
    </source>
</evidence>
<protein>
    <submittedName>
        <fullName evidence="6 7">Cytochrome C biogenesis protein</fullName>
    </submittedName>
</protein>
<keyword evidence="4" id="KW-0732">Signal</keyword>
<name>A0A378KQI9_9GAMM</name>
<dbReference type="EMBL" id="UGOW01000001">
    <property type="protein sequence ID" value="STY16845.1"/>
    <property type="molecule type" value="Genomic_DNA"/>
</dbReference>
<accession>A0A378KQI9</accession>
<keyword evidence="3" id="KW-0676">Redox-active center</keyword>
<dbReference type="AlphaFoldDB" id="A0A378KQI9"/>
<dbReference type="PROSITE" id="PS00194">
    <property type="entry name" value="THIOREDOXIN_1"/>
    <property type="match status" value="1"/>
</dbReference>
<dbReference type="Gene3D" id="3.40.30.10">
    <property type="entry name" value="Glutaredoxin"/>
    <property type="match status" value="1"/>
</dbReference>
<feature type="signal peptide" evidence="4">
    <location>
        <begin position="1"/>
        <end position="21"/>
    </location>
</feature>
<dbReference type="GO" id="GO:0017004">
    <property type="term" value="P:cytochrome complex assembly"/>
    <property type="evidence" value="ECO:0007669"/>
    <property type="project" value="UniProtKB-KW"/>
</dbReference>
<dbReference type="InterPro" id="IPR013740">
    <property type="entry name" value="Redoxin"/>
</dbReference>
<dbReference type="InterPro" id="IPR013766">
    <property type="entry name" value="Thioredoxin_domain"/>
</dbReference>
<evidence type="ECO:0000256" key="2">
    <source>
        <dbReference type="ARBA" id="ARBA00022748"/>
    </source>
</evidence>